<dbReference type="RefSeq" id="WP_379782491.1">
    <property type="nucleotide sequence ID" value="NZ_JBHSMU010000009.1"/>
</dbReference>
<evidence type="ECO:0000259" key="6">
    <source>
        <dbReference type="Pfam" id="PF07730"/>
    </source>
</evidence>
<dbReference type="Gene3D" id="3.30.565.10">
    <property type="entry name" value="Histidine kinase-like ATPase, C-terminal domain"/>
    <property type="match status" value="1"/>
</dbReference>
<dbReference type="InterPro" id="IPR050482">
    <property type="entry name" value="Sensor_HK_TwoCompSys"/>
</dbReference>
<dbReference type="InterPro" id="IPR036890">
    <property type="entry name" value="HATPase_C_sf"/>
</dbReference>
<gene>
    <name evidence="7" type="ORF">ACFPN5_09500</name>
</gene>
<name>A0ABW0L4Z9_9BURK</name>
<evidence type="ECO:0000256" key="4">
    <source>
        <dbReference type="SAM" id="MobiDB-lite"/>
    </source>
</evidence>
<feature type="region of interest" description="Disordered" evidence="4">
    <location>
        <begin position="1024"/>
        <end position="1053"/>
    </location>
</feature>
<keyword evidence="8" id="KW-1185">Reference proteome</keyword>
<sequence length="1053" mass="114873">MSLVKRALALYGWLVNDGTPLGSRTVASMIQRFMLAIAFAVVWLGMTDDVMAQGDPVVLPAGRQVIPMVHTRWLTKDGVPPQIHAIAQTPDGWLWMASTSGLFRFDGVAFSKYRPTPGTSLPTNITRVGVLRDGTLWISPAFGSLYYLRNETLDHFDANNKLPAHQVDHVVSDLDGGDWAITETALLHKEKGGRIWNDRSTAPGLPEKSLFHAVFVDSRGTLWLKTDTAVLRRGRHALRFERVADSKSRGEFQEAPDGSIWASDFVLGSLQRVYTERADPRQQLVIDARHPYVFLIDRRGNFWTPTDGGVIRAELDRKAPKFQGFTQHQGLSGARGGKVLEDKEGNIWVTTEGGIDQFRNGRLKEISLPYYRSYGRPLLAGDNGELWIDHVYLRDPEARQQPFGPLSTLKSLEISLYRDSKGVVWSGALDGLWRVEGLKRVKVPLPPPFDKADMVNIFSIARDTHDGLWLSFGPRGLWRLKDGKWAQHGDIASLAGFMPTTLVAAPDGALWLGSIRNTFVILRDGKVNKFSADIGIDIGTILQIVPSGAGAYLGGESGLAFFDGKRALQIRGENGESFSTASGLVLAPDGTLWANTALGLVSIAPAELRRVAADAAYGVRYRRFDGNDGLKGSSPALTPLPSLVRTSTGELVFSTTSSVFHFHPDRSPTNKVVPAVQVTAVADGRAVFRPAANLKLSASPETVRIDYTALSLSLPHRVQFRYRLEGVDKAWTDAGTRRSAFYTQLAPGRYVFRVIAANDDGLWNNGGAQVAFEVPPTLTQTMWFKLLCAAALALVVWLLHRLRLHIALRRHTLAFEARASERERIARDLHDTLLQSVQGLILSFKRVANRVADDPPTRLMMDQALALATGVLIEGRNKVGGLRTDGETGNLASDLTAQGKLLSEQHGPQFLLTCHGATRPLRAAAFHEVLAIGREAIQNAFVHAGAQIVNVDLEYSADSFTLLVRDDGRGIEPQYRAGRSGHWGIRGMGERAAILGASLNLASGEGMGCAWRLDIPALTAYASDAGTSDPDGAAPDASTVENAVAGRSKTSLP</sequence>
<dbReference type="InterPro" id="IPR015943">
    <property type="entry name" value="WD40/YVTN_repeat-like_dom_sf"/>
</dbReference>
<dbReference type="PANTHER" id="PTHR24421">
    <property type="entry name" value="NITRATE/NITRITE SENSOR PROTEIN NARX-RELATED"/>
    <property type="match status" value="1"/>
</dbReference>
<dbReference type="Pfam" id="PF07495">
    <property type="entry name" value="Y_Y_Y"/>
    <property type="match status" value="1"/>
</dbReference>
<keyword evidence="2" id="KW-0418">Kinase</keyword>
<dbReference type="EMBL" id="JBHSMU010000009">
    <property type="protein sequence ID" value="MFC5460043.1"/>
    <property type="molecule type" value="Genomic_DNA"/>
</dbReference>
<dbReference type="Gene3D" id="1.20.5.1930">
    <property type="match status" value="1"/>
</dbReference>
<evidence type="ECO:0000256" key="3">
    <source>
        <dbReference type="ARBA" id="ARBA00023012"/>
    </source>
</evidence>
<feature type="domain" description="Two component regulator three Y" evidence="5">
    <location>
        <begin position="713"/>
        <end position="774"/>
    </location>
</feature>
<dbReference type="InterPro" id="IPR011123">
    <property type="entry name" value="Y_Y_Y"/>
</dbReference>
<dbReference type="Proteomes" id="UP001596050">
    <property type="component" value="Unassembled WGS sequence"/>
</dbReference>
<dbReference type="InterPro" id="IPR011712">
    <property type="entry name" value="Sig_transdc_His_kin_sub3_dim/P"/>
</dbReference>
<evidence type="ECO:0000313" key="7">
    <source>
        <dbReference type="EMBL" id="MFC5460043.1"/>
    </source>
</evidence>
<keyword evidence="3" id="KW-0902">Two-component regulatory system</keyword>
<evidence type="ECO:0000259" key="5">
    <source>
        <dbReference type="Pfam" id="PF07495"/>
    </source>
</evidence>
<evidence type="ECO:0000256" key="1">
    <source>
        <dbReference type="ARBA" id="ARBA00022679"/>
    </source>
</evidence>
<dbReference type="SUPFAM" id="SSF55874">
    <property type="entry name" value="ATPase domain of HSP90 chaperone/DNA topoisomerase II/histidine kinase"/>
    <property type="match status" value="1"/>
</dbReference>
<reference evidence="8" key="1">
    <citation type="journal article" date="2019" name="Int. J. Syst. Evol. Microbiol.">
        <title>The Global Catalogue of Microorganisms (GCM) 10K type strain sequencing project: providing services to taxonomists for standard genome sequencing and annotation.</title>
        <authorList>
            <consortium name="The Broad Institute Genomics Platform"/>
            <consortium name="The Broad Institute Genome Sequencing Center for Infectious Disease"/>
            <person name="Wu L."/>
            <person name="Ma J."/>
        </authorList>
    </citation>
    <scope>NUCLEOTIDE SEQUENCE [LARGE SCALE GENOMIC DNA]</scope>
    <source>
        <strain evidence="8">KACC 12649</strain>
    </source>
</reference>
<dbReference type="SUPFAM" id="SSF63829">
    <property type="entry name" value="Calcium-dependent phosphotriesterase"/>
    <property type="match status" value="2"/>
</dbReference>
<dbReference type="Gene3D" id="2.60.40.10">
    <property type="entry name" value="Immunoglobulins"/>
    <property type="match status" value="1"/>
</dbReference>
<evidence type="ECO:0000256" key="2">
    <source>
        <dbReference type="ARBA" id="ARBA00022777"/>
    </source>
</evidence>
<evidence type="ECO:0000313" key="8">
    <source>
        <dbReference type="Proteomes" id="UP001596050"/>
    </source>
</evidence>
<dbReference type="Pfam" id="PF07730">
    <property type="entry name" value="HisKA_3"/>
    <property type="match status" value="1"/>
</dbReference>
<dbReference type="Gene3D" id="2.130.10.10">
    <property type="entry name" value="YVTN repeat-like/Quinoprotein amine dehydrogenase"/>
    <property type="match status" value="2"/>
</dbReference>
<keyword evidence="1" id="KW-0808">Transferase</keyword>
<proteinExistence type="predicted"/>
<dbReference type="PANTHER" id="PTHR24421:SF62">
    <property type="entry name" value="SENSORY TRANSDUCTION HISTIDINE KINASE"/>
    <property type="match status" value="1"/>
</dbReference>
<feature type="domain" description="Signal transduction histidine kinase subgroup 3 dimerisation and phosphoacceptor" evidence="6">
    <location>
        <begin position="821"/>
        <end position="885"/>
    </location>
</feature>
<dbReference type="InterPro" id="IPR013783">
    <property type="entry name" value="Ig-like_fold"/>
</dbReference>
<organism evidence="7 8">
    <name type="scientific">Massilia niabensis</name>
    <dbReference type="NCBI Taxonomy" id="544910"/>
    <lineage>
        <taxon>Bacteria</taxon>
        <taxon>Pseudomonadati</taxon>
        <taxon>Pseudomonadota</taxon>
        <taxon>Betaproteobacteria</taxon>
        <taxon>Burkholderiales</taxon>
        <taxon>Oxalobacteraceae</taxon>
        <taxon>Telluria group</taxon>
        <taxon>Massilia</taxon>
    </lineage>
</organism>
<accession>A0ABW0L4Z9</accession>
<dbReference type="CDD" id="cd16917">
    <property type="entry name" value="HATPase_UhpB-NarQ-NarX-like"/>
    <property type="match status" value="1"/>
</dbReference>
<comment type="caution">
    <text evidence="7">The sequence shown here is derived from an EMBL/GenBank/DDBJ whole genome shotgun (WGS) entry which is preliminary data.</text>
</comment>
<protein>
    <submittedName>
        <fullName evidence="7">Triple tyrosine motif-containing protein</fullName>
    </submittedName>
</protein>